<dbReference type="RefSeq" id="WP_181071911.1">
    <property type="nucleotide sequence ID" value="NZ_JAAMRF010000008.1"/>
</dbReference>
<evidence type="ECO:0000259" key="1">
    <source>
        <dbReference type="Pfam" id="PF13474"/>
    </source>
</evidence>
<reference evidence="2 3" key="1">
    <citation type="submission" date="2020-02" db="EMBL/GenBank/DDBJ databases">
        <title>Synteny-based analysis reveals conserved mechanism for high triclosan tolerance in Pseudomonas, as well as instances of horizontal transfer.</title>
        <authorList>
            <person name="Mcfarland A.G."/>
            <person name="Bertucci H.K."/>
            <person name="Litmann E."/>
            <person name="Shen J."/>
            <person name="Huttenhower C."/>
            <person name="Hartmann E.M."/>
        </authorList>
    </citation>
    <scope>NUCLEOTIDE SEQUENCE [LARGE SCALE GENOMIC DNA]</scope>
    <source>
        <strain evidence="2 3">115A1</strain>
    </source>
</reference>
<dbReference type="Gene3D" id="3.10.450.50">
    <property type="match status" value="1"/>
</dbReference>
<dbReference type="InterPro" id="IPR032710">
    <property type="entry name" value="NTF2-like_dom_sf"/>
</dbReference>
<name>A0ABR5Z3R5_9GAMM</name>
<keyword evidence="3" id="KW-1185">Reference proteome</keyword>
<gene>
    <name evidence="2" type="ORF">G7026_16045</name>
</gene>
<protein>
    <submittedName>
        <fullName evidence="2">SnoaL-like domain-containing protein</fullName>
    </submittedName>
</protein>
<evidence type="ECO:0000313" key="2">
    <source>
        <dbReference type="EMBL" id="MBA1274866.1"/>
    </source>
</evidence>
<organism evidence="2 3">
    <name type="scientific">Stutzerimonas azotifigens</name>
    <dbReference type="NCBI Taxonomy" id="291995"/>
    <lineage>
        <taxon>Bacteria</taxon>
        <taxon>Pseudomonadati</taxon>
        <taxon>Pseudomonadota</taxon>
        <taxon>Gammaproteobacteria</taxon>
        <taxon>Pseudomonadales</taxon>
        <taxon>Pseudomonadaceae</taxon>
        <taxon>Stutzerimonas</taxon>
    </lineage>
</organism>
<dbReference type="SUPFAM" id="SSF54427">
    <property type="entry name" value="NTF2-like"/>
    <property type="match status" value="1"/>
</dbReference>
<comment type="caution">
    <text evidence="2">The sequence shown here is derived from an EMBL/GenBank/DDBJ whole genome shotgun (WGS) entry which is preliminary data.</text>
</comment>
<dbReference type="Pfam" id="PF13474">
    <property type="entry name" value="SnoaL_3"/>
    <property type="match status" value="1"/>
</dbReference>
<dbReference type="EMBL" id="JAAMRF010000008">
    <property type="protein sequence ID" value="MBA1274866.1"/>
    <property type="molecule type" value="Genomic_DNA"/>
</dbReference>
<proteinExistence type="predicted"/>
<dbReference type="Proteomes" id="UP000786387">
    <property type="component" value="Unassembled WGS sequence"/>
</dbReference>
<evidence type="ECO:0000313" key="3">
    <source>
        <dbReference type="Proteomes" id="UP000786387"/>
    </source>
</evidence>
<accession>A0ABR5Z3R5</accession>
<feature type="domain" description="SnoaL-like" evidence="1">
    <location>
        <begin position="11"/>
        <end position="132"/>
    </location>
</feature>
<sequence>MNTANHEEARIRELTEAFVAAVGAKDLDRIMAGYADDVIAFDAVGELQFKGAQLYREHWQRCLSFCQGEGLFEIHDMDIQATGDLAFGHFLSHCGGPNEQGEMQTCWMRGTRCWRKQGGEWKVVHEHFSAPFDMQSGAVQFNLQPESGATSREHA</sequence>
<dbReference type="InterPro" id="IPR037401">
    <property type="entry name" value="SnoaL-like"/>
</dbReference>